<sequence>MSTEEIDDIVLEKKKKKKKKEKEEEEEEEGGAEQAEQFTQRTHPFGSIVAPVSGSVRPSVRFSIRPYVVNNERTSTAAAASGNNKPGMLRMSEQAPKSTTAHC</sequence>
<accession>A0ABR1DTN8</accession>
<evidence type="ECO:0000313" key="3">
    <source>
        <dbReference type="Proteomes" id="UP001303046"/>
    </source>
</evidence>
<proteinExistence type="predicted"/>
<evidence type="ECO:0000313" key="2">
    <source>
        <dbReference type="EMBL" id="KAK6753271.1"/>
    </source>
</evidence>
<protein>
    <submittedName>
        <fullName evidence="2">Uncharacterized protein</fullName>
    </submittedName>
</protein>
<feature type="compositionally biased region" description="Polar residues" evidence="1">
    <location>
        <begin position="75"/>
        <end position="84"/>
    </location>
</feature>
<feature type="region of interest" description="Disordered" evidence="1">
    <location>
        <begin position="1"/>
        <end position="52"/>
    </location>
</feature>
<feature type="region of interest" description="Disordered" evidence="1">
    <location>
        <begin position="75"/>
        <end position="103"/>
    </location>
</feature>
<comment type="caution">
    <text evidence="2">The sequence shown here is derived from an EMBL/GenBank/DDBJ whole genome shotgun (WGS) entry which is preliminary data.</text>
</comment>
<dbReference type="EMBL" id="JAVFWL010000005">
    <property type="protein sequence ID" value="KAK6753271.1"/>
    <property type="molecule type" value="Genomic_DNA"/>
</dbReference>
<keyword evidence="3" id="KW-1185">Reference proteome</keyword>
<reference evidence="2 3" key="1">
    <citation type="submission" date="2023-08" db="EMBL/GenBank/DDBJ databases">
        <title>A Necator americanus chromosomal reference genome.</title>
        <authorList>
            <person name="Ilik V."/>
            <person name="Petrzelkova K.J."/>
            <person name="Pardy F."/>
            <person name="Fuh T."/>
            <person name="Niatou-Singa F.S."/>
            <person name="Gouil Q."/>
            <person name="Baker L."/>
            <person name="Ritchie M.E."/>
            <person name="Jex A.R."/>
            <person name="Gazzola D."/>
            <person name="Li H."/>
            <person name="Toshio Fujiwara R."/>
            <person name="Zhan B."/>
            <person name="Aroian R.V."/>
            <person name="Pafco B."/>
            <person name="Schwarz E.M."/>
        </authorList>
    </citation>
    <scope>NUCLEOTIDE SEQUENCE [LARGE SCALE GENOMIC DNA]</scope>
    <source>
        <strain evidence="2 3">Aroian</strain>
        <tissue evidence="2">Whole animal</tissue>
    </source>
</reference>
<organism evidence="2 3">
    <name type="scientific">Necator americanus</name>
    <name type="common">Human hookworm</name>
    <dbReference type="NCBI Taxonomy" id="51031"/>
    <lineage>
        <taxon>Eukaryota</taxon>
        <taxon>Metazoa</taxon>
        <taxon>Ecdysozoa</taxon>
        <taxon>Nematoda</taxon>
        <taxon>Chromadorea</taxon>
        <taxon>Rhabditida</taxon>
        <taxon>Rhabditina</taxon>
        <taxon>Rhabditomorpha</taxon>
        <taxon>Strongyloidea</taxon>
        <taxon>Ancylostomatidae</taxon>
        <taxon>Bunostominae</taxon>
        <taxon>Necator</taxon>
    </lineage>
</organism>
<name>A0ABR1DTN8_NECAM</name>
<dbReference type="Proteomes" id="UP001303046">
    <property type="component" value="Unassembled WGS sequence"/>
</dbReference>
<gene>
    <name evidence="2" type="primary">Necator_chrV.g17496</name>
    <name evidence="2" type="ORF">RB195_012706</name>
</gene>
<evidence type="ECO:0000256" key="1">
    <source>
        <dbReference type="SAM" id="MobiDB-lite"/>
    </source>
</evidence>